<protein>
    <submittedName>
        <fullName evidence="7">Acyl-ACP--UDP-N-acetylglucosamine O-acyltransferase</fullName>
    </submittedName>
</protein>
<dbReference type="NCBIfam" id="NF003657">
    <property type="entry name" value="PRK05289.1"/>
    <property type="match status" value="1"/>
</dbReference>
<keyword evidence="8" id="KW-1185">Reference proteome</keyword>
<dbReference type="InterPro" id="IPR010137">
    <property type="entry name" value="Lipid_A_LpxA"/>
</dbReference>
<dbReference type="Gene3D" id="2.160.10.10">
    <property type="entry name" value="Hexapeptide repeat proteins"/>
    <property type="match status" value="1"/>
</dbReference>
<evidence type="ECO:0000256" key="2">
    <source>
        <dbReference type="ARBA" id="ARBA00022556"/>
    </source>
</evidence>
<name>A0ABP8FGE8_9BACT</name>
<dbReference type="InterPro" id="IPR001451">
    <property type="entry name" value="Hexapep"/>
</dbReference>
<feature type="domain" description="UDP N-acetylglucosamine O-acyltransferase C-terminal" evidence="6">
    <location>
        <begin position="173"/>
        <end position="254"/>
    </location>
</feature>
<dbReference type="Proteomes" id="UP001501207">
    <property type="component" value="Unassembled WGS sequence"/>
</dbReference>
<dbReference type="Gene3D" id="1.20.1180.10">
    <property type="entry name" value="Udp N-acetylglucosamine O-acyltransferase, C-terminal domain"/>
    <property type="match status" value="1"/>
</dbReference>
<evidence type="ECO:0000313" key="7">
    <source>
        <dbReference type="EMBL" id="GAA4303123.1"/>
    </source>
</evidence>
<gene>
    <name evidence="7" type="primary">lpxA</name>
    <name evidence="7" type="ORF">GCM10023143_06190</name>
</gene>
<dbReference type="Pfam" id="PF13720">
    <property type="entry name" value="Acetyltransf_11"/>
    <property type="match status" value="1"/>
</dbReference>
<keyword evidence="1" id="KW-0444">Lipid biosynthesis</keyword>
<accession>A0ABP8FGE8</accession>
<dbReference type="InterPro" id="IPR029098">
    <property type="entry name" value="Acetyltransf_C"/>
</dbReference>
<dbReference type="InterPro" id="IPR011004">
    <property type="entry name" value="Trimer_LpxA-like_sf"/>
</dbReference>
<keyword evidence="2" id="KW-0441">Lipid A biosynthesis</keyword>
<evidence type="ECO:0000313" key="8">
    <source>
        <dbReference type="Proteomes" id="UP001501207"/>
    </source>
</evidence>
<proteinExistence type="predicted"/>
<sequence length="266" mass="29010">MIHPLTYIHPDARLAPNVKIDPFSVIHKNVEIGEGTWIGSNVTIMEGARIGKNCRVFPGAVISAIPQDLKFAGEESTAEIGDNTTIREFVTINRGTRAKGNTVVGKNCLIQAYCHIAHDCEVGDNCIFSNNTTLAGHITVGNYVVLAGMVAVHQFCKIGAHAFVTGGSLVRKDIPPYVKAAREPLSYVGVNSIGLKRRGFSLDKINHILDIYRILYVRGYSISKALNIIEADIPVSDERDEILTFIRESARGIMKGYSGKSNDDIA</sequence>
<evidence type="ECO:0000256" key="5">
    <source>
        <dbReference type="ARBA" id="ARBA00023315"/>
    </source>
</evidence>
<dbReference type="PANTHER" id="PTHR43480">
    <property type="entry name" value="ACYL-[ACYL-CARRIER-PROTEIN]--UDP-N-ACETYLGLUCOSAMINE O-ACYLTRANSFERASE"/>
    <property type="match status" value="1"/>
</dbReference>
<dbReference type="CDD" id="cd03351">
    <property type="entry name" value="LbH_UDP-GlcNAc_AT"/>
    <property type="match status" value="1"/>
</dbReference>
<dbReference type="NCBIfam" id="TIGR01852">
    <property type="entry name" value="lipid_A_lpxA"/>
    <property type="match status" value="1"/>
</dbReference>
<evidence type="ECO:0000259" key="6">
    <source>
        <dbReference type="Pfam" id="PF13720"/>
    </source>
</evidence>
<evidence type="ECO:0000256" key="4">
    <source>
        <dbReference type="ARBA" id="ARBA00023098"/>
    </source>
</evidence>
<dbReference type="RefSeq" id="WP_344975163.1">
    <property type="nucleotide sequence ID" value="NZ_BAABFN010000001.1"/>
</dbReference>
<dbReference type="SUPFAM" id="SSF51161">
    <property type="entry name" value="Trimeric LpxA-like enzymes"/>
    <property type="match status" value="1"/>
</dbReference>
<dbReference type="PANTHER" id="PTHR43480:SF1">
    <property type="entry name" value="ACYL-[ACYL-CARRIER-PROTEIN]--UDP-N-ACETYLGLUCOSAMINE O-ACYLTRANSFERASE, MITOCHONDRIAL-RELATED"/>
    <property type="match status" value="1"/>
</dbReference>
<keyword evidence="3" id="KW-0808">Transferase</keyword>
<evidence type="ECO:0000256" key="3">
    <source>
        <dbReference type="ARBA" id="ARBA00022679"/>
    </source>
</evidence>
<dbReference type="EMBL" id="BAABFN010000001">
    <property type="protein sequence ID" value="GAA4303123.1"/>
    <property type="molecule type" value="Genomic_DNA"/>
</dbReference>
<keyword evidence="5" id="KW-0012">Acyltransferase</keyword>
<dbReference type="Pfam" id="PF00132">
    <property type="entry name" value="Hexapep"/>
    <property type="match status" value="2"/>
</dbReference>
<keyword evidence="4" id="KW-0443">Lipid metabolism</keyword>
<evidence type="ECO:0000256" key="1">
    <source>
        <dbReference type="ARBA" id="ARBA00022516"/>
    </source>
</evidence>
<dbReference type="InterPro" id="IPR037157">
    <property type="entry name" value="Acetyltransf_C_sf"/>
</dbReference>
<dbReference type="PIRSF" id="PIRSF000456">
    <property type="entry name" value="UDP-GlcNAc_acltr"/>
    <property type="match status" value="1"/>
</dbReference>
<reference evidence="8" key="1">
    <citation type="journal article" date="2019" name="Int. J. Syst. Evol. Microbiol.">
        <title>The Global Catalogue of Microorganisms (GCM) 10K type strain sequencing project: providing services to taxonomists for standard genome sequencing and annotation.</title>
        <authorList>
            <consortium name="The Broad Institute Genomics Platform"/>
            <consortium name="The Broad Institute Genome Sequencing Center for Infectious Disease"/>
            <person name="Wu L."/>
            <person name="Ma J."/>
        </authorList>
    </citation>
    <scope>NUCLEOTIDE SEQUENCE [LARGE SCALE GENOMIC DNA]</scope>
    <source>
        <strain evidence="8">JCM 17664</strain>
    </source>
</reference>
<organism evidence="7 8">
    <name type="scientific">Compostibacter hankyongensis</name>
    <dbReference type="NCBI Taxonomy" id="1007089"/>
    <lineage>
        <taxon>Bacteria</taxon>
        <taxon>Pseudomonadati</taxon>
        <taxon>Bacteroidota</taxon>
        <taxon>Chitinophagia</taxon>
        <taxon>Chitinophagales</taxon>
        <taxon>Chitinophagaceae</taxon>
        <taxon>Compostibacter</taxon>
    </lineage>
</organism>
<comment type="caution">
    <text evidence="7">The sequence shown here is derived from an EMBL/GenBank/DDBJ whole genome shotgun (WGS) entry which is preliminary data.</text>
</comment>